<name>A0A7R8VYD4_TIMDO</name>
<feature type="compositionally biased region" description="Polar residues" evidence="1">
    <location>
        <begin position="33"/>
        <end position="48"/>
    </location>
</feature>
<sequence length="89" mass="9722">MRATTGNVLCHQISTVYSQRGILAGSQSSTKLGYIQSPESHQKPQSSAGPEPATGCVFKTAKEELVRNHTRLQLNSECAFHSYKDNTVL</sequence>
<feature type="region of interest" description="Disordered" evidence="1">
    <location>
        <begin position="33"/>
        <end position="54"/>
    </location>
</feature>
<proteinExistence type="predicted"/>
<evidence type="ECO:0000256" key="1">
    <source>
        <dbReference type="SAM" id="MobiDB-lite"/>
    </source>
</evidence>
<reference evidence="2" key="1">
    <citation type="submission" date="2020-11" db="EMBL/GenBank/DDBJ databases">
        <authorList>
            <person name="Tran Van P."/>
        </authorList>
    </citation>
    <scope>NUCLEOTIDE SEQUENCE</scope>
</reference>
<evidence type="ECO:0000313" key="2">
    <source>
        <dbReference type="EMBL" id="CAD7205158.1"/>
    </source>
</evidence>
<gene>
    <name evidence="2" type="ORF">TDIB3V08_LOCUS11312</name>
</gene>
<accession>A0A7R8VYD4</accession>
<protein>
    <submittedName>
        <fullName evidence="2">Uncharacterized protein</fullName>
    </submittedName>
</protein>
<dbReference type="AlphaFoldDB" id="A0A7R8VYD4"/>
<organism evidence="2">
    <name type="scientific">Timema douglasi</name>
    <name type="common">Walking stick</name>
    <dbReference type="NCBI Taxonomy" id="61478"/>
    <lineage>
        <taxon>Eukaryota</taxon>
        <taxon>Metazoa</taxon>
        <taxon>Ecdysozoa</taxon>
        <taxon>Arthropoda</taxon>
        <taxon>Hexapoda</taxon>
        <taxon>Insecta</taxon>
        <taxon>Pterygota</taxon>
        <taxon>Neoptera</taxon>
        <taxon>Polyneoptera</taxon>
        <taxon>Phasmatodea</taxon>
        <taxon>Timematodea</taxon>
        <taxon>Timematoidea</taxon>
        <taxon>Timematidae</taxon>
        <taxon>Timema</taxon>
    </lineage>
</organism>
<dbReference type="EMBL" id="OA574224">
    <property type="protein sequence ID" value="CAD7205158.1"/>
    <property type="molecule type" value="Genomic_DNA"/>
</dbReference>